<sequence length="652" mass="72828">MTICRYKLLLASSSWLILLLLGFVVYYPGLHGNFIFDDFPNLRALGFYGGVTDWDTFHSYVFGGFSGPTGRPISLLSFLLNANNWPADPFGFKYTNVLLHLLNGTLLFTVTLQVLRLRESLAYSQRVWIALIVAGLWLLHPYLTSTTLYIIQRMAMLSAMFCLIGICLYLHGRFQIMTAPTKGYAIMTLGVGLGTVLATFSKENGAALALMVLCLESTVVRANSRLPALNRFWKWIVLVLPSIALAILLLKGPVVNGWFQDYGTRDFSPYERVLTQFRVVLSYLQNWFIPSSSGGQIFYDDLEISRGIFAPFTTFLSAVLVIGLISFSIIKRKTWPITAFAILFYFASLAIESTTIRLEMKFDHRIYLGSAFLFLPIIWWVSQNLRPLLKSSLGIAVIALFAGLTFSASSLWGDYQKLTMVWAAQKPGSVRSQTEAAQMLFANGRLLESRELLNEAADRIPDDFRLRLTQVLVQCMTGGASPEDVMEVKSLSEAGPYRHTDFNLLNSLITSASSDNCKGISSQDAMVITEKLLNSSSYTSPDALAYAHLHYYHGLALLQAGEREKGLKMLEKALKSRSSLHMRMNIAAYKASAGLFKQALNDARFVKERLESGEIAGRAAAESPPLHEVEHFIRVVEDDFAGEDQSPEDRSR</sequence>
<dbReference type="RefSeq" id="WP_114614060.1">
    <property type="nucleotide sequence ID" value="NZ_QFWX01000006.1"/>
</dbReference>
<dbReference type="SUPFAM" id="SSF48452">
    <property type="entry name" value="TPR-like"/>
    <property type="match status" value="1"/>
</dbReference>
<protein>
    <recommendedName>
        <fullName evidence="6">Tetratricopeptide repeat protein</fullName>
    </recommendedName>
</protein>
<dbReference type="InterPro" id="IPR052346">
    <property type="entry name" value="O-mannosyl-transferase_TMTC"/>
</dbReference>
<comment type="caution">
    <text evidence="4">The sequence shown here is derived from an EMBL/GenBank/DDBJ whole genome shotgun (WGS) entry which is preliminary data.</text>
</comment>
<keyword evidence="3" id="KW-0812">Transmembrane</keyword>
<dbReference type="PANTHER" id="PTHR44227:SF3">
    <property type="entry name" value="PROTEIN O-MANNOSYL-TRANSFERASE TMTC4"/>
    <property type="match status" value="1"/>
</dbReference>
<keyword evidence="3" id="KW-1133">Transmembrane helix</keyword>
<feature type="transmembrane region" description="Helical" evidence="3">
    <location>
        <begin position="308"/>
        <end position="330"/>
    </location>
</feature>
<dbReference type="Gene3D" id="1.25.40.10">
    <property type="entry name" value="Tetratricopeptide repeat domain"/>
    <property type="match status" value="1"/>
</dbReference>
<feature type="transmembrane region" description="Helical" evidence="3">
    <location>
        <begin position="183"/>
        <end position="200"/>
    </location>
</feature>
<feature type="transmembrane region" description="Helical" evidence="3">
    <location>
        <begin position="7"/>
        <end position="27"/>
    </location>
</feature>
<dbReference type="OrthoDB" id="8566379at2"/>
<reference evidence="5" key="1">
    <citation type="submission" date="2018-05" db="EMBL/GenBank/DDBJ databases">
        <authorList>
            <person name="Lu D."/>
        </authorList>
    </citation>
    <scope>NUCLEOTIDE SEQUENCE [LARGE SCALE GENOMIC DNA]</scope>
    <source>
        <strain evidence="5">F01</strain>
    </source>
</reference>
<feature type="transmembrane region" description="Helical" evidence="3">
    <location>
        <begin position="97"/>
        <end position="115"/>
    </location>
</feature>
<evidence type="ECO:0000313" key="4">
    <source>
        <dbReference type="EMBL" id="PXX89848.1"/>
    </source>
</evidence>
<reference evidence="4 5" key="2">
    <citation type="submission" date="2018-06" db="EMBL/GenBank/DDBJ databases">
        <title>Marinobactersediminissp. nov, a moderately halophilic bacterium isolated from marine solar saltern.</title>
        <authorList>
            <person name="Zhang Y."/>
        </authorList>
    </citation>
    <scope>NUCLEOTIDE SEQUENCE [LARGE SCALE GENOMIC DNA]</scope>
    <source>
        <strain evidence="4 5">F01</strain>
    </source>
</reference>
<dbReference type="InterPro" id="IPR011990">
    <property type="entry name" value="TPR-like_helical_dom_sf"/>
</dbReference>
<evidence type="ECO:0000256" key="2">
    <source>
        <dbReference type="ARBA" id="ARBA00022803"/>
    </source>
</evidence>
<evidence type="ECO:0000256" key="1">
    <source>
        <dbReference type="ARBA" id="ARBA00022737"/>
    </source>
</evidence>
<dbReference type="AlphaFoldDB" id="A0A2V3ZLM2"/>
<keyword evidence="3" id="KW-0472">Membrane</keyword>
<evidence type="ECO:0000256" key="3">
    <source>
        <dbReference type="SAM" id="Phobius"/>
    </source>
</evidence>
<feature type="transmembrane region" description="Helical" evidence="3">
    <location>
        <begin position="127"/>
        <end position="144"/>
    </location>
</feature>
<keyword evidence="2" id="KW-0802">TPR repeat</keyword>
<gene>
    <name evidence="4" type="ORF">DIT71_15195</name>
</gene>
<feature type="transmembrane region" description="Helical" evidence="3">
    <location>
        <begin position="393"/>
        <end position="412"/>
    </location>
</feature>
<dbReference type="Proteomes" id="UP000253987">
    <property type="component" value="Unassembled WGS sequence"/>
</dbReference>
<name>A0A2V3ZLM2_9GAMM</name>
<dbReference type="EMBL" id="QFWX01000006">
    <property type="protein sequence ID" value="PXX89848.1"/>
    <property type="molecule type" value="Genomic_DNA"/>
</dbReference>
<keyword evidence="5" id="KW-1185">Reference proteome</keyword>
<organism evidence="4 5">
    <name type="scientific">Marinobacter vulgaris</name>
    <dbReference type="NCBI Taxonomy" id="1928331"/>
    <lineage>
        <taxon>Bacteria</taxon>
        <taxon>Pseudomonadati</taxon>
        <taxon>Pseudomonadota</taxon>
        <taxon>Gammaproteobacteria</taxon>
        <taxon>Pseudomonadales</taxon>
        <taxon>Marinobacteraceae</taxon>
        <taxon>Marinobacter</taxon>
    </lineage>
</organism>
<accession>A0A2V3ZLM2</accession>
<proteinExistence type="predicted"/>
<keyword evidence="1" id="KW-0677">Repeat</keyword>
<feature type="transmembrane region" description="Helical" evidence="3">
    <location>
        <begin position="337"/>
        <end position="358"/>
    </location>
</feature>
<evidence type="ECO:0000313" key="5">
    <source>
        <dbReference type="Proteomes" id="UP000253987"/>
    </source>
</evidence>
<feature type="transmembrane region" description="Helical" evidence="3">
    <location>
        <begin position="150"/>
        <end position="171"/>
    </location>
</feature>
<evidence type="ECO:0008006" key="6">
    <source>
        <dbReference type="Google" id="ProtNLM"/>
    </source>
</evidence>
<feature type="transmembrane region" description="Helical" evidence="3">
    <location>
        <begin position="364"/>
        <end position="381"/>
    </location>
</feature>
<dbReference type="PANTHER" id="PTHR44227">
    <property type="match status" value="1"/>
</dbReference>
<feature type="transmembrane region" description="Helical" evidence="3">
    <location>
        <begin position="235"/>
        <end position="259"/>
    </location>
</feature>